<evidence type="ECO:0000313" key="2">
    <source>
        <dbReference type="EMBL" id="HEN14759.1"/>
    </source>
</evidence>
<evidence type="ECO:0000256" key="1">
    <source>
        <dbReference type="SAM" id="Phobius"/>
    </source>
</evidence>
<dbReference type="EMBL" id="DSOK01000142">
    <property type="protein sequence ID" value="HEN14759.1"/>
    <property type="molecule type" value="Genomic_DNA"/>
</dbReference>
<name>A0A7C2JYX8_9PLAN</name>
<comment type="caution">
    <text evidence="2">The sequence shown here is derived from an EMBL/GenBank/DDBJ whole genome shotgun (WGS) entry which is preliminary data.</text>
</comment>
<sequence>MSKNSWLIWLVPAAAWAVYMCWLAGYRSGYEQGHTEAWDSARKALMTVSKDLPHHYQSVAFQSQAESGRAANSLTQ</sequence>
<dbReference type="AlphaFoldDB" id="A0A7C2JYX8"/>
<organism evidence="2">
    <name type="scientific">Schlesneria paludicola</name>
    <dbReference type="NCBI Taxonomy" id="360056"/>
    <lineage>
        <taxon>Bacteria</taxon>
        <taxon>Pseudomonadati</taxon>
        <taxon>Planctomycetota</taxon>
        <taxon>Planctomycetia</taxon>
        <taxon>Planctomycetales</taxon>
        <taxon>Planctomycetaceae</taxon>
        <taxon>Schlesneria</taxon>
    </lineage>
</organism>
<accession>A0A7C2JYX8</accession>
<feature type="transmembrane region" description="Helical" evidence="1">
    <location>
        <begin position="6"/>
        <end position="25"/>
    </location>
</feature>
<evidence type="ECO:0008006" key="3">
    <source>
        <dbReference type="Google" id="ProtNLM"/>
    </source>
</evidence>
<proteinExistence type="predicted"/>
<reference evidence="2" key="1">
    <citation type="journal article" date="2020" name="mSystems">
        <title>Genome- and Community-Level Interaction Insights into Carbon Utilization and Element Cycling Functions of Hydrothermarchaeota in Hydrothermal Sediment.</title>
        <authorList>
            <person name="Zhou Z."/>
            <person name="Liu Y."/>
            <person name="Xu W."/>
            <person name="Pan J."/>
            <person name="Luo Z.H."/>
            <person name="Li M."/>
        </authorList>
    </citation>
    <scope>NUCLEOTIDE SEQUENCE [LARGE SCALE GENOMIC DNA]</scope>
    <source>
        <strain evidence="2">SpSt-339</strain>
    </source>
</reference>
<keyword evidence="1" id="KW-0812">Transmembrane</keyword>
<protein>
    <recommendedName>
        <fullName evidence="3">LemA family protein</fullName>
    </recommendedName>
</protein>
<gene>
    <name evidence="2" type="ORF">ENQ76_04725</name>
</gene>
<keyword evidence="1" id="KW-0472">Membrane</keyword>
<keyword evidence="1" id="KW-1133">Transmembrane helix</keyword>